<evidence type="ECO:0000313" key="2">
    <source>
        <dbReference type="EMBL" id="KAF9611550.1"/>
    </source>
</evidence>
<evidence type="ECO:0000256" key="1">
    <source>
        <dbReference type="SAM" id="MobiDB-lite"/>
    </source>
</evidence>
<organism evidence="2 3">
    <name type="scientific">Coptis chinensis</name>
    <dbReference type="NCBI Taxonomy" id="261450"/>
    <lineage>
        <taxon>Eukaryota</taxon>
        <taxon>Viridiplantae</taxon>
        <taxon>Streptophyta</taxon>
        <taxon>Embryophyta</taxon>
        <taxon>Tracheophyta</taxon>
        <taxon>Spermatophyta</taxon>
        <taxon>Magnoliopsida</taxon>
        <taxon>Ranunculales</taxon>
        <taxon>Ranunculaceae</taxon>
        <taxon>Coptidoideae</taxon>
        <taxon>Coptis</taxon>
    </lineage>
</organism>
<dbReference type="EMBL" id="JADFTS010000004">
    <property type="protein sequence ID" value="KAF9611550.1"/>
    <property type="molecule type" value="Genomic_DNA"/>
</dbReference>
<reference evidence="2 3" key="1">
    <citation type="submission" date="2020-10" db="EMBL/GenBank/DDBJ databases">
        <title>The Coptis chinensis genome and diversification of protoberbering-type alkaloids.</title>
        <authorList>
            <person name="Wang B."/>
            <person name="Shu S."/>
            <person name="Song C."/>
            <person name="Liu Y."/>
        </authorList>
    </citation>
    <scope>NUCLEOTIDE SEQUENCE [LARGE SCALE GENOMIC DNA]</scope>
    <source>
        <strain evidence="2">HL-2020</strain>
        <tissue evidence="2">Leaf</tissue>
    </source>
</reference>
<name>A0A835I4N3_9MAGN</name>
<evidence type="ECO:0000313" key="3">
    <source>
        <dbReference type="Proteomes" id="UP000631114"/>
    </source>
</evidence>
<feature type="region of interest" description="Disordered" evidence="1">
    <location>
        <begin position="1"/>
        <end position="43"/>
    </location>
</feature>
<comment type="caution">
    <text evidence="2">The sequence shown here is derived from an EMBL/GenBank/DDBJ whole genome shotgun (WGS) entry which is preliminary data.</text>
</comment>
<accession>A0A835I4N3</accession>
<sequence length="198" mass="22436">MSCMDKPPKKKRSPNSKTSKRPSPNLKISKRSKSSHLRDKQTYSTMDGHSFTTLGDNDLQCPFSVVAPSNQLHQFNQGSLMLGQLGRSVDNQYYVANSDAYHQRTTILSQSPHYELSLSVILSERSTVICAIVMSVTLVLHVSTGALAVQVVTIAIRLTRRKHGGNRENVSNKGKWHKYHHQNIMRLLPQWHQPHIQR</sequence>
<protein>
    <submittedName>
        <fullName evidence="2">Uncharacterized protein</fullName>
    </submittedName>
</protein>
<feature type="compositionally biased region" description="Basic residues" evidence="1">
    <location>
        <begin position="8"/>
        <end position="20"/>
    </location>
</feature>
<gene>
    <name evidence="2" type="ORF">IFM89_032950</name>
</gene>
<proteinExistence type="predicted"/>
<dbReference type="AlphaFoldDB" id="A0A835I4N3"/>
<dbReference type="Proteomes" id="UP000631114">
    <property type="component" value="Unassembled WGS sequence"/>
</dbReference>
<keyword evidence="3" id="KW-1185">Reference proteome</keyword>